<dbReference type="InterPro" id="IPR036259">
    <property type="entry name" value="MFS_trans_sf"/>
</dbReference>
<keyword evidence="2 5" id="KW-0812">Transmembrane</keyword>
<dbReference type="InterPro" id="IPR020846">
    <property type="entry name" value="MFS_dom"/>
</dbReference>
<accession>A0A660L1F0</accession>
<gene>
    <name evidence="7" type="ORF">C8N24_5165</name>
</gene>
<dbReference type="GO" id="GO:0005886">
    <property type="term" value="C:plasma membrane"/>
    <property type="evidence" value="ECO:0007669"/>
    <property type="project" value="UniProtKB-SubCell"/>
</dbReference>
<dbReference type="RefSeq" id="WP_121255451.1">
    <property type="nucleotide sequence ID" value="NZ_RBIL01000002.1"/>
</dbReference>
<dbReference type="AlphaFoldDB" id="A0A660L1F0"/>
<dbReference type="Pfam" id="PF07690">
    <property type="entry name" value="MFS_1"/>
    <property type="match status" value="1"/>
</dbReference>
<reference evidence="7 8" key="1">
    <citation type="submission" date="2018-10" db="EMBL/GenBank/DDBJ databases">
        <title>Genomic Encyclopedia of Archaeal and Bacterial Type Strains, Phase II (KMG-II): from individual species to whole genera.</title>
        <authorList>
            <person name="Goeker M."/>
        </authorList>
    </citation>
    <scope>NUCLEOTIDE SEQUENCE [LARGE SCALE GENOMIC DNA]</scope>
    <source>
        <strain evidence="7 8">DSM 14954</strain>
    </source>
</reference>
<protein>
    <submittedName>
        <fullName evidence="7">Fucose permease</fullName>
    </submittedName>
</protein>
<comment type="subcellular location">
    <subcellularLocation>
        <location evidence="1">Cell membrane</location>
        <topology evidence="1">Multi-pass membrane protein</topology>
    </subcellularLocation>
</comment>
<evidence type="ECO:0000313" key="8">
    <source>
        <dbReference type="Proteomes" id="UP000278962"/>
    </source>
</evidence>
<keyword evidence="4 5" id="KW-0472">Membrane</keyword>
<evidence type="ECO:0000256" key="5">
    <source>
        <dbReference type="SAM" id="Phobius"/>
    </source>
</evidence>
<keyword evidence="8" id="KW-1185">Reference proteome</keyword>
<dbReference type="PANTHER" id="PTHR23514:SF13">
    <property type="entry name" value="INNER MEMBRANE PROTEIN YBJJ"/>
    <property type="match status" value="1"/>
</dbReference>
<feature type="transmembrane region" description="Helical" evidence="5">
    <location>
        <begin position="135"/>
        <end position="158"/>
    </location>
</feature>
<name>A0A660L1F0_9ACTN</name>
<dbReference type="InterPro" id="IPR011701">
    <property type="entry name" value="MFS"/>
</dbReference>
<feature type="transmembrane region" description="Helical" evidence="5">
    <location>
        <begin position="95"/>
        <end position="115"/>
    </location>
</feature>
<evidence type="ECO:0000256" key="3">
    <source>
        <dbReference type="ARBA" id="ARBA00022989"/>
    </source>
</evidence>
<dbReference type="Proteomes" id="UP000278962">
    <property type="component" value="Unassembled WGS sequence"/>
</dbReference>
<dbReference type="SUPFAM" id="SSF103473">
    <property type="entry name" value="MFS general substrate transporter"/>
    <property type="match status" value="1"/>
</dbReference>
<sequence length="399" mass="40043">MNLSAATRAVYAVFILSGFAFASWASRIPSVRDSLDLSPRSLGLVLLAMAVGSVIAMPLAGVVVGRLGTARTITVMALIGATGLALAGVGQSIGILPVVAGLFLFGAGNGTWDVAMNVEGSAVEQQLGKAIMPRFHAGFSVGTVTGALLGSGMVALGVSPAAHLIGVALVIAIAAPAAVRAFLGGTEEHEERVGNPLAAWTEPRTLLIGVFVFAAAFTEGTGNDWLAVATIDGYDAANALGTFTFALFLSAMTLGRWFGPAVLDRYGRVATLRVLSVTALVGLALVVFGGSLPVAMAGAVLWGLGTALGFPVGMSAASDEPAHAAARVSVVATVGYVAFLAGPPLIGFLADDVGTLRALTVTGGLVALGLLVSGALRAPAPMSSAAPGRLIPEPTERSS</sequence>
<proteinExistence type="predicted"/>
<organism evidence="7 8">
    <name type="scientific">Solirubrobacter pauli</name>
    <dbReference type="NCBI Taxonomy" id="166793"/>
    <lineage>
        <taxon>Bacteria</taxon>
        <taxon>Bacillati</taxon>
        <taxon>Actinomycetota</taxon>
        <taxon>Thermoleophilia</taxon>
        <taxon>Solirubrobacterales</taxon>
        <taxon>Solirubrobacteraceae</taxon>
        <taxon>Solirubrobacter</taxon>
    </lineage>
</organism>
<feature type="transmembrane region" description="Helical" evidence="5">
    <location>
        <begin position="72"/>
        <end position="89"/>
    </location>
</feature>
<feature type="transmembrane region" description="Helical" evidence="5">
    <location>
        <begin position="270"/>
        <end position="288"/>
    </location>
</feature>
<feature type="transmembrane region" description="Helical" evidence="5">
    <location>
        <begin position="41"/>
        <end position="65"/>
    </location>
</feature>
<evidence type="ECO:0000259" key="6">
    <source>
        <dbReference type="PROSITE" id="PS50850"/>
    </source>
</evidence>
<feature type="transmembrane region" description="Helical" evidence="5">
    <location>
        <begin position="328"/>
        <end position="350"/>
    </location>
</feature>
<feature type="transmembrane region" description="Helical" evidence="5">
    <location>
        <begin position="294"/>
        <end position="316"/>
    </location>
</feature>
<dbReference type="OrthoDB" id="9809599at2"/>
<evidence type="ECO:0000313" key="7">
    <source>
        <dbReference type="EMBL" id="RKQ87145.1"/>
    </source>
</evidence>
<dbReference type="PANTHER" id="PTHR23514">
    <property type="entry name" value="BYPASS OF STOP CODON PROTEIN 6"/>
    <property type="match status" value="1"/>
</dbReference>
<feature type="transmembrane region" description="Helical" evidence="5">
    <location>
        <begin position="197"/>
        <end position="217"/>
    </location>
</feature>
<evidence type="ECO:0000256" key="4">
    <source>
        <dbReference type="ARBA" id="ARBA00023136"/>
    </source>
</evidence>
<evidence type="ECO:0000256" key="1">
    <source>
        <dbReference type="ARBA" id="ARBA00004651"/>
    </source>
</evidence>
<feature type="transmembrane region" description="Helical" evidence="5">
    <location>
        <begin position="164"/>
        <end position="185"/>
    </location>
</feature>
<feature type="transmembrane region" description="Helical" evidence="5">
    <location>
        <begin position="356"/>
        <end position="376"/>
    </location>
</feature>
<dbReference type="EMBL" id="RBIL01000002">
    <property type="protein sequence ID" value="RKQ87145.1"/>
    <property type="molecule type" value="Genomic_DNA"/>
</dbReference>
<dbReference type="PROSITE" id="PS50850">
    <property type="entry name" value="MFS"/>
    <property type="match status" value="1"/>
</dbReference>
<dbReference type="Gene3D" id="1.20.1250.20">
    <property type="entry name" value="MFS general substrate transporter like domains"/>
    <property type="match status" value="1"/>
</dbReference>
<keyword evidence="3 5" id="KW-1133">Transmembrane helix</keyword>
<feature type="transmembrane region" description="Helical" evidence="5">
    <location>
        <begin position="237"/>
        <end position="258"/>
    </location>
</feature>
<dbReference type="GO" id="GO:0022857">
    <property type="term" value="F:transmembrane transporter activity"/>
    <property type="evidence" value="ECO:0007669"/>
    <property type="project" value="InterPro"/>
</dbReference>
<dbReference type="InterPro" id="IPR051788">
    <property type="entry name" value="MFS_Transporter"/>
</dbReference>
<dbReference type="CDD" id="cd17393">
    <property type="entry name" value="MFS_MosC_like"/>
    <property type="match status" value="1"/>
</dbReference>
<evidence type="ECO:0000256" key="2">
    <source>
        <dbReference type="ARBA" id="ARBA00022692"/>
    </source>
</evidence>
<feature type="domain" description="Major facilitator superfamily (MFS) profile" evidence="6">
    <location>
        <begin position="6"/>
        <end position="381"/>
    </location>
</feature>
<comment type="caution">
    <text evidence="7">The sequence shown here is derived from an EMBL/GenBank/DDBJ whole genome shotgun (WGS) entry which is preliminary data.</text>
</comment>